<feature type="binding site" evidence="2">
    <location>
        <begin position="197"/>
        <end position="199"/>
    </location>
    <ligand>
        <name>substrate</name>
    </ligand>
</feature>
<feature type="binding site" evidence="2">
    <location>
        <position position="72"/>
    </location>
    <ligand>
        <name>substrate</name>
    </ligand>
</feature>
<name>A0A4R9C2Y5_9FIRM</name>
<keyword evidence="2" id="KW-0479">Metal-binding</keyword>
<feature type="active site" description="Proton acceptor" evidence="2">
    <location>
        <position position="71"/>
    </location>
</feature>
<sequence>MNDKNLIELIKNSSLNHIAIIMDGNGRWAQERGLDRSKGHSAGMQKVVEIIEVAQKLEIKYLSLYAFSTENWKRPQIEVSTLFSILNTFIKNELNRLIENNVRLTLMGDISKLPFTSKKAVEYAINKTKDNTGLTVNIGLNYGSRNEISMGIKKICNDVRLGKIKEDYIDDLTLSKYLYTSDIPDPDLLIRTGGEKRLSNFMLYQLAYSEFDFPKIFWPDYGEKEFKDSIINFINRNRRFGGLNEK</sequence>
<dbReference type="Proteomes" id="UP000297454">
    <property type="component" value="Unassembled WGS sequence"/>
</dbReference>
<feature type="binding site" evidence="2">
    <location>
        <position position="74"/>
    </location>
    <ligand>
        <name>substrate</name>
    </ligand>
</feature>
<dbReference type="GeneID" id="97030934"/>
<dbReference type="OrthoDB" id="4191603at2"/>
<evidence type="ECO:0000313" key="3">
    <source>
        <dbReference type="EMBL" id="TFF66092.1"/>
    </source>
</evidence>
<dbReference type="CDD" id="cd00475">
    <property type="entry name" value="Cis_IPPS"/>
    <property type="match status" value="1"/>
</dbReference>
<feature type="binding site" evidence="2">
    <location>
        <position position="23"/>
    </location>
    <ligand>
        <name>Mg(2+)</name>
        <dbReference type="ChEBI" id="CHEBI:18420"/>
    </ligand>
</feature>
<comment type="function">
    <text evidence="2">Catalyzes the condensation of isopentenyl diphosphate (IPP) with allylic pyrophosphates generating different type of terpenoids.</text>
</comment>
<protein>
    <recommendedName>
        <fullName evidence="2">Isoprenyl transferase</fullName>
        <ecNumber evidence="2">2.5.1.-</ecNumber>
    </recommendedName>
</protein>
<dbReference type="EMBL" id="SCFR01000013">
    <property type="protein sequence ID" value="TFF66092.1"/>
    <property type="molecule type" value="Genomic_DNA"/>
</dbReference>
<comment type="cofactor">
    <cofactor evidence="2">
        <name>Mg(2+)</name>
        <dbReference type="ChEBI" id="CHEBI:18420"/>
    </cofactor>
    <text evidence="2">Binds 2 magnesium ions per subunit.</text>
</comment>
<comment type="subunit">
    <text evidence="2">Homodimer.</text>
</comment>
<keyword evidence="1 2" id="KW-0808">Transferase</keyword>
<dbReference type="PROSITE" id="PS01066">
    <property type="entry name" value="UPP_SYNTHASE"/>
    <property type="match status" value="1"/>
</dbReference>
<proteinExistence type="inferred from homology"/>
<dbReference type="InterPro" id="IPR036424">
    <property type="entry name" value="UPP_synth-like_sf"/>
</dbReference>
<comment type="caution">
    <text evidence="3">The sequence shown here is derived from an EMBL/GenBank/DDBJ whole genome shotgun (WGS) entry which is preliminary data.</text>
</comment>
<dbReference type="EC" id="2.5.1.-" evidence="2"/>
<dbReference type="RefSeq" id="WP_134710698.1">
    <property type="nucleotide sequence ID" value="NZ_CP119081.1"/>
</dbReference>
<dbReference type="GO" id="GO:0045547">
    <property type="term" value="F:ditrans,polycis-polyprenyl diphosphate synthase [(2E,6E)-farnesyl diphosphate specific] activity"/>
    <property type="evidence" value="ECO:0007669"/>
    <property type="project" value="TreeGrafter"/>
</dbReference>
<feature type="binding site" evidence="2">
    <location>
        <position position="40"/>
    </location>
    <ligand>
        <name>substrate</name>
    </ligand>
</feature>
<dbReference type="NCBIfam" id="NF011405">
    <property type="entry name" value="PRK14830.1"/>
    <property type="match status" value="1"/>
</dbReference>
<dbReference type="InterPro" id="IPR001441">
    <property type="entry name" value="UPP_synth-like"/>
</dbReference>
<dbReference type="InterPro" id="IPR018520">
    <property type="entry name" value="UPP_synth-like_CS"/>
</dbReference>
<feature type="binding site" evidence="2">
    <location>
        <begin position="24"/>
        <end position="27"/>
    </location>
    <ligand>
        <name>substrate</name>
    </ligand>
</feature>
<dbReference type="NCBIfam" id="TIGR00055">
    <property type="entry name" value="uppS"/>
    <property type="match status" value="1"/>
</dbReference>
<evidence type="ECO:0000313" key="4">
    <source>
        <dbReference type="Proteomes" id="UP000297454"/>
    </source>
</evidence>
<feature type="binding site" evidence="2">
    <location>
        <position position="210"/>
    </location>
    <ligand>
        <name>Mg(2+)</name>
        <dbReference type="ChEBI" id="CHEBI:18420"/>
    </ligand>
</feature>
<feature type="binding site" evidence="2">
    <location>
        <position position="191"/>
    </location>
    <ligand>
        <name>substrate</name>
    </ligand>
</feature>
<dbReference type="AlphaFoldDB" id="A0A4R9C2Y5"/>
<comment type="similarity">
    <text evidence="2">Belongs to the UPP synthase family.</text>
</comment>
<evidence type="ECO:0000256" key="2">
    <source>
        <dbReference type="HAMAP-Rule" id="MF_01139"/>
    </source>
</evidence>
<dbReference type="PANTHER" id="PTHR10291:SF0">
    <property type="entry name" value="DEHYDRODOLICHYL DIPHOSPHATE SYNTHASE 2"/>
    <property type="match status" value="1"/>
</dbReference>
<keyword evidence="2" id="KW-0460">Magnesium</keyword>
<dbReference type="FunFam" id="3.40.1180.10:FF:000001">
    <property type="entry name" value="(2E,6E)-farnesyl-diphosphate-specific ditrans,polycis-undecaprenyl-diphosphate synthase"/>
    <property type="match status" value="1"/>
</dbReference>
<feature type="binding site" evidence="2">
    <location>
        <position position="28"/>
    </location>
    <ligand>
        <name>substrate</name>
    </ligand>
</feature>
<gene>
    <name evidence="3" type="ORF">EQF91_04645</name>
</gene>
<dbReference type="SUPFAM" id="SSF64005">
    <property type="entry name" value="Undecaprenyl diphosphate synthase"/>
    <property type="match status" value="1"/>
</dbReference>
<keyword evidence="4" id="KW-1185">Reference proteome</keyword>
<evidence type="ECO:0000256" key="1">
    <source>
        <dbReference type="ARBA" id="ARBA00022679"/>
    </source>
</evidence>
<dbReference type="Pfam" id="PF01255">
    <property type="entry name" value="Prenyltransf"/>
    <property type="match status" value="1"/>
</dbReference>
<dbReference type="Gene3D" id="3.40.1180.10">
    <property type="entry name" value="Decaprenyl diphosphate synthase-like"/>
    <property type="match status" value="1"/>
</dbReference>
<reference evidence="3 4" key="1">
    <citation type="submission" date="2019-01" db="EMBL/GenBank/DDBJ databases">
        <title>Draft Genome Sequences of Helcococcus ovis Strains Isolated from the Uterus and Vagina of Dairy Cows with Metritis.</title>
        <authorList>
            <person name="Cunha F."/>
            <person name="Jeon S.J."/>
            <person name="Kutzer P."/>
            <person name="Galvao K.N."/>
        </authorList>
    </citation>
    <scope>NUCLEOTIDE SEQUENCE [LARGE SCALE GENOMIC DNA]</scope>
    <source>
        <strain evidence="3 4">KG-37</strain>
    </source>
</reference>
<feature type="binding site" evidence="2">
    <location>
        <position position="36"/>
    </location>
    <ligand>
        <name>substrate</name>
    </ligand>
</feature>
<dbReference type="GO" id="GO:0016094">
    <property type="term" value="P:polyprenol biosynthetic process"/>
    <property type="evidence" value="ECO:0007669"/>
    <property type="project" value="TreeGrafter"/>
</dbReference>
<accession>A0A4R9C2Y5</accession>
<feature type="binding site" evidence="2">
    <location>
        <begin position="68"/>
        <end position="70"/>
    </location>
    <ligand>
        <name>substrate</name>
    </ligand>
</feature>
<feature type="active site" evidence="2">
    <location>
        <position position="23"/>
    </location>
</feature>
<organism evidence="3 4">
    <name type="scientific">Helcococcus ovis</name>
    <dbReference type="NCBI Taxonomy" id="72026"/>
    <lineage>
        <taxon>Bacteria</taxon>
        <taxon>Bacillati</taxon>
        <taxon>Bacillota</taxon>
        <taxon>Tissierellia</taxon>
        <taxon>Tissierellales</taxon>
        <taxon>Peptoniphilaceae</taxon>
        <taxon>Helcococcus</taxon>
    </lineage>
</organism>
<dbReference type="HAMAP" id="MF_01139">
    <property type="entry name" value="ISPT"/>
    <property type="match status" value="1"/>
</dbReference>
<dbReference type="GO" id="GO:0000287">
    <property type="term" value="F:magnesium ion binding"/>
    <property type="evidence" value="ECO:0007669"/>
    <property type="project" value="UniProtKB-UniRule"/>
</dbReference>
<dbReference type="PANTHER" id="PTHR10291">
    <property type="entry name" value="DEHYDRODOLICHYL DIPHOSPHATE SYNTHASE FAMILY MEMBER"/>
    <property type="match status" value="1"/>
</dbReference>